<feature type="domain" description="Thioredoxin" evidence="1">
    <location>
        <begin position="49"/>
        <end position="185"/>
    </location>
</feature>
<dbReference type="InterPro" id="IPR036249">
    <property type="entry name" value="Thioredoxin-like_sf"/>
</dbReference>
<comment type="caution">
    <text evidence="2">The sequence shown here is derived from an EMBL/GenBank/DDBJ whole genome shotgun (WGS) entry which is preliminary data.</text>
</comment>
<dbReference type="PROSITE" id="PS51352">
    <property type="entry name" value="THIOREDOXIN_2"/>
    <property type="match status" value="1"/>
</dbReference>
<proteinExistence type="predicted"/>
<dbReference type="Pfam" id="PF00578">
    <property type="entry name" value="AhpC-TSA"/>
    <property type="match status" value="1"/>
</dbReference>
<dbReference type="CDD" id="cd02966">
    <property type="entry name" value="TlpA_like_family"/>
    <property type="match status" value="1"/>
</dbReference>
<dbReference type="AlphaFoldDB" id="A0A917Z8T2"/>
<dbReference type="GO" id="GO:0016491">
    <property type="term" value="F:oxidoreductase activity"/>
    <property type="evidence" value="ECO:0007669"/>
    <property type="project" value="InterPro"/>
</dbReference>
<dbReference type="InterPro" id="IPR050553">
    <property type="entry name" value="Thioredoxin_ResA/DsbE_sf"/>
</dbReference>
<dbReference type="RefSeq" id="WP_189127508.1">
    <property type="nucleotide sequence ID" value="NZ_BMNH01000024.1"/>
</dbReference>
<name>A0A917Z8T2_9ACTN</name>
<dbReference type="PANTHER" id="PTHR42852">
    <property type="entry name" value="THIOL:DISULFIDE INTERCHANGE PROTEIN DSBE"/>
    <property type="match status" value="1"/>
</dbReference>
<dbReference type="EMBL" id="BMNH01000024">
    <property type="protein sequence ID" value="GGO78149.1"/>
    <property type="molecule type" value="Genomic_DNA"/>
</dbReference>
<dbReference type="Proteomes" id="UP000646523">
    <property type="component" value="Unassembled WGS sequence"/>
</dbReference>
<evidence type="ECO:0000313" key="3">
    <source>
        <dbReference type="Proteomes" id="UP000646523"/>
    </source>
</evidence>
<dbReference type="SUPFAM" id="SSF52833">
    <property type="entry name" value="Thioredoxin-like"/>
    <property type="match status" value="1"/>
</dbReference>
<reference evidence="2" key="1">
    <citation type="journal article" date="2014" name="Int. J. Syst. Evol. Microbiol.">
        <title>Complete genome sequence of Corynebacterium casei LMG S-19264T (=DSM 44701T), isolated from a smear-ripened cheese.</title>
        <authorList>
            <consortium name="US DOE Joint Genome Institute (JGI-PGF)"/>
            <person name="Walter F."/>
            <person name="Albersmeier A."/>
            <person name="Kalinowski J."/>
            <person name="Ruckert C."/>
        </authorList>
    </citation>
    <scope>NUCLEOTIDE SEQUENCE</scope>
    <source>
        <strain evidence="2">CGMCC 4.7368</strain>
    </source>
</reference>
<dbReference type="GO" id="GO:0016209">
    <property type="term" value="F:antioxidant activity"/>
    <property type="evidence" value="ECO:0007669"/>
    <property type="project" value="InterPro"/>
</dbReference>
<gene>
    <name evidence="2" type="ORF">GCM10012289_59480</name>
</gene>
<dbReference type="InterPro" id="IPR013766">
    <property type="entry name" value="Thioredoxin_domain"/>
</dbReference>
<evidence type="ECO:0000259" key="1">
    <source>
        <dbReference type="PROSITE" id="PS51352"/>
    </source>
</evidence>
<dbReference type="Gene3D" id="3.40.30.10">
    <property type="entry name" value="Glutaredoxin"/>
    <property type="match status" value="1"/>
</dbReference>
<sequence>MPFLVAAVVLVGVLCLLNLLLTFGVIRRLKEHTAQLEKVLSGGRDDSLQMLGEQVGEFAATTTDGEPVSRALLAGETVVAFFSPSCAPCREKMPVFVEQARARDFDRQQVLAVVVNESGEPEAAGVKEMAEELATVARVVMEGADHPLANAFKVHAFPAFCVVDAEGVVRVIGGDLDQLLVSAEA</sequence>
<reference evidence="2" key="2">
    <citation type="submission" date="2020-09" db="EMBL/GenBank/DDBJ databases">
        <authorList>
            <person name="Sun Q."/>
            <person name="Zhou Y."/>
        </authorList>
    </citation>
    <scope>NUCLEOTIDE SEQUENCE</scope>
    <source>
        <strain evidence="2">CGMCC 4.7368</strain>
    </source>
</reference>
<keyword evidence="3" id="KW-1185">Reference proteome</keyword>
<evidence type="ECO:0000313" key="2">
    <source>
        <dbReference type="EMBL" id="GGO78149.1"/>
    </source>
</evidence>
<dbReference type="PANTHER" id="PTHR42852:SF17">
    <property type="entry name" value="THIOREDOXIN-LIKE PROTEIN HI_1115"/>
    <property type="match status" value="1"/>
</dbReference>
<dbReference type="InterPro" id="IPR000866">
    <property type="entry name" value="AhpC/TSA"/>
</dbReference>
<accession>A0A917Z8T2</accession>
<organism evidence="2 3">
    <name type="scientific">Nonomuraea cavernae</name>
    <dbReference type="NCBI Taxonomy" id="2045107"/>
    <lineage>
        <taxon>Bacteria</taxon>
        <taxon>Bacillati</taxon>
        <taxon>Actinomycetota</taxon>
        <taxon>Actinomycetes</taxon>
        <taxon>Streptosporangiales</taxon>
        <taxon>Streptosporangiaceae</taxon>
        <taxon>Nonomuraea</taxon>
    </lineage>
</organism>
<protein>
    <submittedName>
        <fullName evidence="2">TlpA family protein</fullName>
    </submittedName>
</protein>